<proteinExistence type="inferred from homology"/>
<dbReference type="InterPro" id="IPR001468">
    <property type="entry name" value="Indole-3-GlycerolPSynthase_CS"/>
</dbReference>
<dbReference type="EMBL" id="JBHSNO010000007">
    <property type="protein sequence ID" value="MFC5590053.1"/>
    <property type="molecule type" value="Genomic_DNA"/>
</dbReference>
<dbReference type="Pfam" id="PF00218">
    <property type="entry name" value="IGPS"/>
    <property type="match status" value="1"/>
</dbReference>
<dbReference type="InterPro" id="IPR013798">
    <property type="entry name" value="Indole-3-glycerol_P_synth_dom"/>
</dbReference>
<dbReference type="HAMAP" id="MF_00134_B">
    <property type="entry name" value="IGPS_B"/>
    <property type="match status" value="1"/>
</dbReference>
<organism evidence="10 11">
    <name type="scientific">Sporosarcina soli</name>
    <dbReference type="NCBI Taxonomy" id="334736"/>
    <lineage>
        <taxon>Bacteria</taxon>
        <taxon>Bacillati</taxon>
        <taxon>Bacillota</taxon>
        <taxon>Bacilli</taxon>
        <taxon>Bacillales</taxon>
        <taxon>Caryophanaceae</taxon>
        <taxon>Sporosarcina</taxon>
    </lineage>
</organism>
<gene>
    <name evidence="8 10" type="primary">trpC</name>
    <name evidence="10" type="ORF">ACFPRA_14190</name>
</gene>
<evidence type="ECO:0000256" key="2">
    <source>
        <dbReference type="ARBA" id="ARBA00004696"/>
    </source>
</evidence>
<reference evidence="11" key="1">
    <citation type="journal article" date="2019" name="Int. J. Syst. Evol. Microbiol.">
        <title>The Global Catalogue of Microorganisms (GCM) 10K type strain sequencing project: providing services to taxonomists for standard genome sequencing and annotation.</title>
        <authorList>
            <consortium name="The Broad Institute Genomics Platform"/>
            <consortium name="The Broad Institute Genome Sequencing Center for Infectious Disease"/>
            <person name="Wu L."/>
            <person name="Ma J."/>
        </authorList>
    </citation>
    <scope>NUCLEOTIDE SEQUENCE [LARGE SCALE GENOMIC DNA]</scope>
    <source>
        <strain evidence="11">CGMCC 4.1434</strain>
    </source>
</reference>
<dbReference type="PROSITE" id="PS00614">
    <property type="entry name" value="IGPS"/>
    <property type="match status" value="1"/>
</dbReference>
<evidence type="ECO:0000259" key="9">
    <source>
        <dbReference type="Pfam" id="PF00218"/>
    </source>
</evidence>
<dbReference type="InterPro" id="IPR011060">
    <property type="entry name" value="RibuloseP-bd_barrel"/>
</dbReference>
<keyword evidence="7 8" id="KW-0456">Lyase</keyword>
<dbReference type="CDD" id="cd00331">
    <property type="entry name" value="IGPS"/>
    <property type="match status" value="1"/>
</dbReference>
<protein>
    <recommendedName>
        <fullName evidence="8">Indole-3-glycerol phosphate synthase</fullName>
        <shortName evidence="8">IGPS</shortName>
        <ecNumber evidence="8">4.1.1.48</ecNumber>
    </recommendedName>
</protein>
<dbReference type="SUPFAM" id="SSF51366">
    <property type="entry name" value="Ribulose-phoshate binding barrel"/>
    <property type="match status" value="1"/>
</dbReference>
<dbReference type="NCBIfam" id="NF001371">
    <property type="entry name" value="PRK00278.1-3"/>
    <property type="match status" value="1"/>
</dbReference>
<dbReference type="Proteomes" id="UP001596109">
    <property type="component" value="Unassembled WGS sequence"/>
</dbReference>
<comment type="pathway">
    <text evidence="2 8">Amino-acid biosynthesis; L-tryptophan biosynthesis; L-tryptophan from chorismate: step 4/5.</text>
</comment>
<keyword evidence="6 8" id="KW-0057">Aromatic amino acid biosynthesis</keyword>
<evidence type="ECO:0000256" key="3">
    <source>
        <dbReference type="ARBA" id="ARBA00022605"/>
    </source>
</evidence>
<keyword evidence="5 8" id="KW-0822">Tryptophan biosynthesis</keyword>
<keyword evidence="4 8" id="KW-0210">Decarboxylase</keyword>
<dbReference type="InterPro" id="IPR045186">
    <property type="entry name" value="Indole-3-glycerol_P_synth"/>
</dbReference>
<evidence type="ECO:0000256" key="6">
    <source>
        <dbReference type="ARBA" id="ARBA00023141"/>
    </source>
</evidence>
<dbReference type="Gene3D" id="3.20.20.70">
    <property type="entry name" value="Aldolase class I"/>
    <property type="match status" value="1"/>
</dbReference>
<dbReference type="InterPro" id="IPR013785">
    <property type="entry name" value="Aldolase_TIM"/>
</dbReference>
<evidence type="ECO:0000313" key="11">
    <source>
        <dbReference type="Proteomes" id="UP001596109"/>
    </source>
</evidence>
<comment type="caution">
    <text evidence="10">The sequence shown here is derived from an EMBL/GenBank/DDBJ whole genome shotgun (WGS) entry which is preliminary data.</text>
</comment>
<dbReference type="GO" id="GO:0004425">
    <property type="term" value="F:indole-3-glycerol-phosphate synthase activity"/>
    <property type="evidence" value="ECO:0007669"/>
    <property type="project" value="UniProtKB-EC"/>
</dbReference>
<dbReference type="PANTHER" id="PTHR22854:SF2">
    <property type="entry name" value="INDOLE-3-GLYCEROL-PHOSPHATE SYNTHASE"/>
    <property type="match status" value="1"/>
</dbReference>
<evidence type="ECO:0000256" key="7">
    <source>
        <dbReference type="ARBA" id="ARBA00023239"/>
    </source>
</evidence>
<dbReference type="HAMAP" id="MF_00134_A">
    <property type="entry name" value="IGPS_A"/>
    <property type="match status" value="1"/>
</dbReference>
<keyword evidence="3 8" id="KW-0028">Amino-acid biosynthesis</keyword>
<evidence type="ECO:0000256" key="8">
    <source>
        <dbReference type="HAMAP-Rule" id="MF_00134"/>
    </source>
</evidence>
<comment type="catalytic activity">
    <reaction evidence="1 8">
        <text>1-(2-carboxyphenylamino)-1-deoxy-D-ribulose 5-phosphate + H(+) = (1S,2R)-1-C-(indol-3-yl)glycerol 3-phosphate + CO2 + H2O</text>
        <dbReference type="Rhea" id="RHEA:23476"/>
        <dbReference type="ChEBI" id="CHEBI:15377"/>
        <dbReference type="ChEBI" id="CHEBI:15378"/>
        <dbReference type="ChEBI" id="CHEBI:16526"/>
        <dbReference type="ChEBI" id="CHEBI:58613"/>
        <dbReference type="ChEBI" id="CHEBI:58866"/>
        <dbReference type="EC" id="4.1.1.48"/>
    </reaction>
</comment>
<sequence>MTILDKIIEEKRVEVERLLTQNVELRSEALSRPSLFKTLYEAEHLQVISEIKRASPSKGLIAEGADPVAQAEIYVNAGAAAISVLTDTPFFKGSFDDLAAVANHVDIPLLCKDFIIHQVQIDRAKHAGASIILLIVAALSDRELTELHAYATASGLEVLVEVHDAEELQRALAIDAKLIGVNNRDLRTFTVDLKRTEEIAALFPFHEERVLISESGIWEAEDAQFVSNAGARAVLVGESLMRSGNVDETLRSLQVTFSEVVR</sequence>
<feature type="domain" description="Indole-3-glycerol phosphate synthase" evidence="9">
    <location>
        <begin position="4"/>
        <end position="253"/>
    </location>
</feature>
<name>A0ABW0TNU9_9BACL</name>
<keyword evidence="11" id="KW-1185">Reference proteome</keyword>
<dbReference type="RefSeq" id="WP_381435890.1">
    <property type="nucleotide sequence ID" value="NZ_JBHSNO010000007.1"/>
</dbReference>
<dbReference type="PANTHER" id="PTHR22854">
    <property type="entry name" value="TRYPTOPHAN BIOSYNTHESIS PROTEIN"/>
    <property type="match status" value="1"/>
</dbReference>
<dbReference type="EC" id="4.1.1.48" evidence="8"/>
<evidence type="ECO:0000256" key="4">
    <source>
        <dbReference type="ARBA" id="ARBA00022793"/>
    </source>
</evidence>
<evidence type="ECO:0000256" key="1">
    <source>
        <dbReference type="ARBA" id="ARBA00001633"/>
    </source>
</evidence>
<comment type="similarity">
    <text evidence="8">Belongs to the TrpC family.</text>
</comment>
<dbReference type="NCBIfam" id="NF001377">
    <property type="entry name" value="PRK00278.2-4"/>
    <property type="match status" value="1"/>
</dbReference>
<evidence type="ECO:0000313" key="10">
    <source>
        <dbReference type="EMBL" id="MFC5590053.1"/>
    </source>
</evidence>
<accession>A0ABW0TNU9</accession>
<evidence type="ECO:0000256" key="5">
    <source>
        <dbReference type="ARBA" id="ARBA00022822"/>
    </source>
</evidence>